<feature type="compositionally biased region" description="Acidic residues" evidence="1">
    <location>
        <begin position="358"/>
        <end position="369"/>
    </location>
</feature>
<feature type="compositionally biased region" description="Basic and acidic residues" evidence="1">
    <location>
        <begin position="312"/>
        <end position="328"/>
    </location>
</feature>
<evidence type="ECO:0000256" key="1">
    <source>
        <dbReference type="SAM" id="MobiDB-lite"/>
    </source>
</evidence>
<reference evidence="3" key="1">
    <citation type="journal article" date="2023" name="Commun. Biol.">
        <title>Genome analysis of Parmales, the sister group of diatoms, reveals the evolutionary specialization of diatoms from phago-mixotrophs to photoautotrophs.</title>
        <authorList>
            <person name="Ban H."/>
            <person name="Sato S."/>
            <person name="Yoshikawa S."/>
            <person name="Yamada K."/>
            <person name="Nakamura Y."/>
            <person name="Ichinomiya M."/>
            <person name="Sato N."/>
            <person name="Blanc-Mathieu R."/>
            <person name="Endo H."/>
            <person name="Kuwata A."/>
            <person name="Ogata H."/>
        </authorList>
    </citation>
    <scope>NUCLEOTIDE SEQUENCE [LARGE SCALE GENOMIC DNA]</scope>
</reference>
<organism evidence="2 3">
    <name type="scientific">Triparma columacea</name>
    <dbReference type="NCBI Taxonomy" id="722753"/>
    <lineage>
        <taxon>Eukaryota</taxon>
        <taxon>Sar</taxon>
        <taxon>Stramenopiles</taxon>
        <taxon>Ochrophyta</taxon>
        <taxon>Bolidophyceae</taxon>
        <taxon>Parmales</taxon>
        <taxon>Triparmaceae</taxon>
        <taxon>Triparma</taxon>
    </lineage>
</organism>
<feature type="compositionally biased region" description="Gly residues" evidence="1">
    <location>
        <begin position="28"/>
        <end position="41"/>
    </location>
</feature>
<feature type="region of interest" description="Disordered" evidence="1">
    <location>
        <begin position="1"/>
        <end position="125"/>
    </location>
</feature>
<dbReference type="EMBL" id="BRYA01000027">
    <property type="protein sequence ID" value="GMI33141.1"/>
    <property type="molecule type" value="Genomic_DNA"/>
</dbReference>
<dbReference type="AlphaFoldDB" id="A0A9W7G2G3"/>
<feature type="region of interest" description="Disordered" evidence="1">
    <location>
        <begin position="138"/>
        <end position="402"/>
    </location>
</feature>
<feature type="compositionally biased region" description="Polar residues" evidence="1">
    <location>
        <begin position="301"/>
        <end position="310"/>
    </location>
</feature>
<protein>
    <submittedName>
        <fullName evidence="2">Uncharacterized protein</fullName>
    </submittedName>
</protein>
<sequence length="535" mass="57976">MDDDDSIIMGGMTPPELDLQLRKRSYGKRGGGQSSGGGGGDSNAHFSRPVAFGRSISSSSVRRGAYDGGGDRLSDGGGEGDEFSSLMMRGVGGGGEAGGGEDFVEGGLGREDGEGVPQAPLNPLDAYLQSKDAQYLKEQQEALQTKRKRSVEIAEARRRRKREEDLEELERERREREREEEREKERKKGRGKIMNMQPTSRHGLPPQWASPASSSGRSSSSFRAGGSEGGGEGGRKGGRKGGKLKKGSRGAGADVDKKTKKKLLAAIRKPTKTTTSSSSRPSYSQTSSSSSRVCRPDSSRKPSTPASSESGGELRYDSLRAMSQREEESFGFGKKFIPDSDSTSGSGYSYGKGFNPPIDEDEDEDEDDEMGGRGERVPLMSHLSSTSKSRNRCPSTSGTGPISRLLNNHLTRYQAQQSYVTMFTTSTSDCESNPHPDDPRSTMNWMSYVVLPHPTNRSDSSSRPEYCVRRVRVISFCGEVSLAEEGVEGWVVARKGGEGEDCMGVGEGWRGWGVQGVKVGGEIHWIVQGFKEQRA</sequence>
<feature type="compositionally biased region" description="Low complexity" evidence="1">
    <location>
        <begin position="272"/>
        <end position="293"/>
    </location>
</feature>
<feature type="compositionally biased region" description="Basic residues" evidence="1">
    <location>
        <begin position="236"/>
        <end position="248"/>
    </location>
</feature>
<gene>
    <name evidence="2" type="ORF">TrCOL_g2583</name>
</gene>
<name>A0A9W7G2G3_9STRA</name>
<accession>A0A9W7G2G3</accession>
<evidence type="ECO:0000313" key="3">
    <source>
        <dbReference type="Proteomes" id="UP001165065"/>
    </source>
</evidence>
<proteinExistence type="predicted"/>
<feature type="compositionally biased region" description="Low complexity" evidence="1">
    <location>
        <begin position="54"/>
        <end position="63"/>
    </location>
</feature>
<feature type="compositionally biased region" description="Gly residues" evidence="1">
    <location>
        <begin position="90"/>
        <end position="101"/>
    </location>
</feature>
<feature type="compositionally biased region" description="Basic and acidic residues" evidence="1">
    <location>
        <begin position="170"/>
        <end position="186"/>
    </location>
</feature>
<dbReference type="Proteomes" id="UP001165065">
    <property type="component" value="Unassembled WGS sequence"/>
</dbReference>
<keyword evidence="3" id="KW-1185">Reference proteome</keyword>
<dbReference type="OrthoDB" id="10668795at2759"/>
<feature type="compositionally biased region" description="Low complexity" evidence="1">
    <location>
        <begin position="339"/>
        <end position="353"/>
    </location>
</feature>
<feature type="compositionally biased region" description="Polar residues" evidence="1">
    <location>
        <begin position="382"/>
        <end position="402"/>
    </location>
</feature>
<evidence type="ECO:0000313" key="2">
    <source>
        <dbReference type="EMBL" id="GMI33141.1"/>
    </source>
</evidence>
<feature type="compositionally biased region" description="Low complexity" evidence="1">
    <location>
        <begin position="209"/>
        <end position="225"/>
    </location>
</feature>
<comment type="caution">
    <text evidence="2">The sequence shown here is derived from an EMBL/GenBank/DDBJ whole genome shotgun (WGS) entry which is preliminary data.</text>
</comment>